<comment type="caution">
    <text evidence="4">The sequence shown here is derived from an EMBL/GenBank/DDBJ whole genome shotgun (WGS) entry which is preliminary data.</text>
</comment>
<accession>A0A3D9H0B9</accession>
<dbReference type="Pfam" id="PF13505">
    <property type="entry name" value="OMP_b-brl"/>
    <property type="match status" value="1"/>
</dbReference>
<evidence type="ECO:0000313" key="5">
    <source>
        <dbReference type="Proteomes" id="UP000256980"/>
    </source>
</evidence>
<dbReference type="EMBL" id="QRDV01000007">
    <property type="protein sequence ID" value="RED42948.1"/>
    <property type="molecule type" value="Genomic_DNA"/>
</dbReference>
<evidence type="ECO:0000256" key="2">
    <source>
        <dbReference type="SAM" id="SignalP"/>
    </source>
</evidence>
<feature type="signal peptide" evidence="2">
    <location>
        <begin position="1"/>
        <end position="21"/>
    </location>
</feature>
<protein>
    <recommendedName>
        <fullName evidence="3">Outer membrane protein beta-barrel domain-containing protein</fullName>
    </recommendedName>
</protein>
<gene>
    <name evidence="4" type="ORF">DFQ10_107135</name>
</gene>
<keyword evidence="5" id="KW-1185">Reference proteome</keyword>
<name>A0A3D9H0B9_9FLAO</name>
<proteinExistence type="predicted"/>
<dbReference type="Proteomes" id="UP000256980">
    <property type="component" value="Unassembled WGS sequence"/>
</dbReference>
<sequence>MKTNFLFILVFSFAFLSTTHAQRMAEPGVLGAGIASSYPAYGLSAKYNFTETHAAQLILGGASYGYDSTSFSFGVSGRYLYNFDILGDSFFFKPYGYAQLSYFTVKYDYYGYSDSFNTIGFGLGGGVECEIPDFVEGLTFSGELGYVGGDFGNGIDSFAGLSYGASVHYYFDF</sequence>
<evidence type="ECO:0000313" key="4">
    <source>
        <dbReference type="EMBL" id="RED42948.1"/>
    </source>
</evidence>
<organism evidence="4 5">
    <name type="scientific">Winogradskyella eximia</name>
    <dbReference type="NCBI Taxonomy" id="262006"/>
    <lineage>
        <taxon>Bacteria</taxon>
        <taxon>Pseudomonadati</taxon>
        <taxon>Bacteroidota</taxon>
        <taxon>Flavobacteriia</taxon>
        <taxon>Flavobacteriales</taxon>
        <taxon>Flavobacteriaceae</taxon>
        <taxon>Winogradskyella</taxon>
    </lineage>
</organism>
<keyword evidence="1 2" id="KW-0732">Signal</keyword>
<dbReference type="InterPro" id="IPR027385">
    <property type="entry name" value="Beta-barrel_OMP"/>
</dbReference>
<dbReference type="OrthoDB" id="1438227at2"/>
<dbReference type="AlphaFoldDB" id="A0A3D9H0B9"/>
<reference evidence="4 5" key="1">
    <citation type="submission" date="2018-07" db="EMBL/GenBank/DDBJ databases">
        <title>Genomic Encyclopedia of Type Strains, Phase III (KMG-III): the genomes of soil and plant-associated and newly described type strains.</title>
        <authorList>
            <person name="Whitman W."/>
        </authorList>
    </citation>
    <scope>NUCLEOTIDE SEQUENCE [LARGE SCALE GENOMIC DNA]</scope>
    <source>
        <strain evidence="4 5">CECT 7946</strain>
    </source>
</reference>
<evidence type="ECO:0000259" key="3">
    <source>
        <dbReference type="Pfam" id="PF13505"/>
    </source>
</evidence>
<evidence type="ECO:0000256" key="1">
    <source>
        <dbReference type="ARBA" id="ARBA00022729"/>
    </source>
</evidence>
<feature type="chain" id="PRO_5017695002" description="Outer membrane protein beta-barrel domain-containing protein" evidence="2">
    <location>
        <begin position="22"/>
        <end position="173"/>
    </location>
</feature>
<feature type="domain" description="Outer membrane protein beta-barrel" evidence="3">
    <location>
        <begin position="33"/>
        <end position="167"/>
    </location>
</feature>
<dbReference type="RefSeq" id="WP_147299230.1">
    <property type="nucleotide sequence ID" value="NZ_QRDV01000007.1"/>
</dbReference>